<evidence type="ECO:0000313" key="3">
    <source>
        <dbReference type="Proteomes" id="UP001529510"/>
    </source>
</evidence>
<dbReference type="AlphaFoldDB" id="A0ABD0RVY3"/>
<keyword evidence="3" id="KW-1185">Reference proteome</keyword>
<dbReference type="Gene3D" id="2.60.40.10">
    <property type="entry name" value="Immunoglobulins"/>
    <property type="match status" value="1"/>
</dbReference>
<dbReference type="PANTHER" id="PTHR46013">
    <property type="entry name" value="VASCULAR CELL ADHESION MOLECULE 1"/>
    <property type="match status" value="1"/>
</dbReference>
<name>A0ABD0RVY3_CIRMR</name>
<reference evidence="2 3" key="1">
    <citation type="submission" date="2024-05" db="EMBL/GenBank/DDBJ databases">
        <title>Genome sequencing and assembly of Indian major carp, Cirrhinus mrigala (Hamilton, 1822).</title>
        <authorList>
            <person name="Mohindra V."/>
            <person name="Chowdhury L.M."/>
            <person name="Lal K."/>
            <person name="Jena J.K."/>
        </authorList>
    </citation>
    <scope>NUCLEOTIDE SEQUENCE [LARGE SCALE GENOMIC DNA]</scope>
    <source>
        <strain evidence="2">CM1030</strain>
        <tissue evidence="2">Blood</tissue>
    </source>
</reference>
<feature type="non-terminal residue" evidence="2">
    <location>
        <position position="1"/>
    </location>
</feature>
<comment type="caution">
    <text evidence="2">The sequence shown here is derived from an EMBL/GenBank/DDBJ whole genome shotgun (WGS) entry which is preliminary data.</text>
</comment>
<dbReference type="Pfam" id="PF13895">
    <property type="entry name" value="Ig_2"/>
    <property type="match status" value="1"/>
</dbReference>
<dbReference type="PROSITE" id="PS50835">
    <property type="entry name" value="IG_LIKE"/>
    <property type="match status" value="1"/>
</dbReference>
<sequence>SDSNPPANISWFKGGTFVGSGRIYSISKIRSDHSGEYKCKSRNEYGEKDSET</sequence>
<accession>A0ABD0RVY3</accession>
<evidence type="ECO:0000313" key="2">
    <source>
        <dbReference type="EMBL" id="KAL0202710.1"/>
    </source>
</evidence>
<gene>
    <name evidence="2" type="ORF">M9458_000728</name>
</gene>
<dbReference type="InterPro" id="IPR007110">
    <property type="entry name" value="Ig-like_dom"/>
</dbReference>
<dbReference type="InterPro" id="IPR036179">
    <property type="entry name" value="Ig-like_dom_sf"/>
</dbReference>
<dbReference type="SUPFAM" id="SSF48726">
    <property type="entry name" value="Immunoglobulin"/>
    <property type="match status" value="1"/>
</dbReference>
<dbReference type="EMBL" id="JAMKFB020000001">
    <property type="protein sequence ID" value="KAL0202710.1"/>
    <property type="molecule type" value="Genomic_DNA"/>
</dbReference>
<protein>
    <recommendedName>
        <fullName evidence="1">Ig-like domain-containing protein</fullName>
    </recommendedName>
</protein>
<evidence type="ECO:0000259" key="1">
    <source>
        <dbReference type="PROSITE" id="PS50835"/>
    </source>
</evidence>
<organism evidence="2 3">
    <name type="scientific">Cirrhinus mrigala</name>
    <name type="common">Mrigala</name>
    <dbReference type="NCBI Taxonomy" id="683832"/>
    <lineage>
        <taxon>Eukaryota</taxon>
        <taxon>Metazoa</taxon>
        <taxon>Chordata</taxon>
        <taxon>Craniata</taxon>
        <taxon>Vertebrata</taxon>
        <taxon>Euteleostomi</taxon>
        <taxon>Actinopterygii</taxon>
        <taxon>Neopterygii</taxon>
        <taxon>Teleostei</taxon>
        <taxon>Ostariophysi</taxon>
        <taxon>Cypriniformes</taxon>
        <taxon>Cyprinidae</taxon>
        <taxon>Labeoninae</taxon>
        <taxon>Labeonini</taxon>
        <taxon>Cirrhinus</taxon>
    </lineage>
</organism>
<feature type="domain" description="Ig-like" evidence="1">
    <location>
        <begin position="1"/>
        <end position="52"/>
    </location>
</feature>
<feature type="non-terminal residue" evidence="2">
    <location>
        <position position="52"/>
    </location>
</feature>
<proteinExistence type="predicted"/>
<dbReference type="InterPro" id="IPR013783">
    <property type="entry name" value="Ig-like_fold"/>
</dbReference>
<dbReference type="PANTHER" id="PTHR46013:SF4">
    <property type="entry name" value="B-CELL RECEPTOR CD22-RELATED"/>
    <property type="match status" value="1"/>
</dbReference>
<dbReference type="Proteomes" id="UP001529510">
    <property type="component" value="Unassembled WGS sequence"/>
</dbReference>